<dbReference type="PANTHER" id="PTHR36451">
    <property type="entry name" value="PAPS-DEPENDENT SULFOTRANSFERASE STF3"/>
    <property type="match status" value="1"/>
</dbReference>
<dbReference type="AlphaFoldDB" id="A0A6B3QPA3"/>
<evidence type="ECO:0000313" key="1">
    <source>
        <dbReference type="EMBL" id="MFI0576902.1"/>
    </source>
</evidence>
<reference evidence="1 3" key="2">
    <citation type="submission" date="2024-10" db="EMBL/GenBank/DDBJ databases">
        <authorList>
            <person name="Wannawong T."/>
            <person name="Kuncharoen N."/>
            <person name="Mhuantong W."/>
        </authorList>
    </citation>
    <scope>NUCLEOTIDE SEQUENCE [LARGE SCALE GENOMIC DNA]</scope>
    <source>
        <strain evidence="1 3">CALK1-4</strain>
    </source>
</reference>
<accession>A0A6B3QPA3</accession>
<dbReference type="SUPFAM" id="SSF52540">
    <property type="entry name" value="P-loop containing nucleoside triphosphate hydrolases"/>
    <property type="match status" value="1"/>
</dbReference>
<evidence type="ECO:0000313" key="2">
    <source>
        <dbReference type="EMBL" id="NEV89893.1"/>
    </source>
</evidence>
<dbReference type="EMBL" id="JBIQWK010000015">
    <property type="protein sequence ID" value="MFI0576902.1"/>
    <property type="molecule type" value="Genomic_DNA"/>
</dbReference>
<dbReference type="Proteomes" id="UP001610810">
    <property type="component" value="Unassembled WGS sequence"/>
</dbReference>
<dbReference type="RefSeq" id="WP_161378607.1">
    <property type="nucleotide sequence ID" value="NZ_JAAIFS010000005.1"/>
</dbReference>
<dbReference type="EMBL" id="JAAIFS010000005">
    <property type="protein sequence ID" value="NEV89893.1"/>
    <property type="molecule type" value="Genomic_DNA"/>
</dbReference>
<dbReference type="EC" id="2.8.2.-" evidence="1"/>
<name>A0A6B3QPA3_STRTE</name>
<dbReference type="GO" id="GO:0016740">
    <property type="term" value="F:transferase activity"/>
    <property type="evidence" value="ECO:0007669"/>
    <property type="project" value="UniProtKB-KW"/>
</dbReference>
<protein>
    <submittedName>
        <fullName evidence="1 2">Sulfotransferase</fullName>
        <ecNumber evidence="1">2.8.2.-</ecNumber>
    </submittedName>
</protein>
<dbReference type="InterPro" id="IPR052736">
    <property type="entry name" value="Stf3_sulfotransferase"/>
</dbReference>
<evidence type="ECO:0000313" key="3">
    <source>
        <dbReference type="Proteomes" id="UP001610810"/>
    </source>
</evidence>
<organism evidence="2">
    <name type="scientific">Streptomyces tendae</name>
    <dbReference type="NCBI Taxonomy" id="1932"/>
    <lineage>
        <taxon>Bacteria</taxon>
        <taxon>Bacillati</taxon>
        <taxon>Actinomycetota</taxon>
        <taxon>Actinomycetes</taxon>
        <taxon>Kitasatosporales</taxon>
        <taxon>Streptomycetaceae</taxon>
        <taxon>Streptomyces</taxon>
    </lineage>
</organism>
<dbReference type="Pfam" id="PF13469">
    <property type="entry name" value="Sulfotransfer_3"/>
    <property type="match status" value="1"/>
</dbReference>
<sequence>MDLDPASLVAEARCIADDDGGTPLRFVPDLTELTRAIDSEARLHDQGRARTRAALVSALVTQIRVRHMMAAVPEISSVPIRPVFITGLLRTGTTFLQHLLAQHPDLRSPALWETMAPAAAEEPDDLIAACEAYIKEYYRAAPGFRSIHLLQAQLPEECHRLTASSFRHSIYALRYRVPGYSRWLRGQSMLPAYRFHKDQLRCVLWRRPGAPVLLKCPSHLWHAEDLARVYPNAKVIRLHRSPAVAVPSVCSLTSTVRAARSDAVDREEIGRYWLDYAAEALNRLRRGTGPTATAPLDLDFRDVVGDPLGAAERVCDYIGVPLTAEARRRMTAFMAAENDATTGRHTYALEDFGLTEKDFEERFAPYRSEFGI</sequence>
<comment type="caution">
    <text evidence="2">The sequence shown here is derived from an EMBL/GenBank/DDBJ whole genome shotgun (WGS) entry which is preliminary data.</text>
</comment>
<dbReference type="InterPro" id="IPR027417">
    <property type="entry name" value="P-loop_NTPase"/>
</dbReference>
<dbReference type="PANTHER" id="PTHR36451:SF1">
    <property type="entry name" value="OMEGA-HYDROXY-BETA-DIHYDROMENAQUINONE-9 SULFOTRANSFERASE STF3"/>
    <property type="match status" value="1"/>
</dbReference>
<dbReference type="Gene3D" id="3.40.50.300">
    <property type="entry name" value="P-loop containing nucleotide triphosphate hydrolases"/>
    <property type="match status" value="1"/>
</dbReference>
<proteinExistence type="predicted"/>
<reference evidence="2" key="1">
    <citation type="journal article" date="2020" name="Microorganisms">
        <title>Isolation, Genomic and Metabolomic Characterization of Streptomyces tendae VITAKN with Quorum Sensing Inhibitory Activity from Southern India.</title>
        <authorList>
            <person name="Ishaque N.M."/>
            <person name="Burgsdorf I."/>
            <person name="Limlingan Malit J.J."/>
            <person name="Saha S."/>
            <person name="Teta R."/>
            <person name="Ewe D."/>
            <person name="Kannabiran K."/>
            <person name="Hrouzek P."/>
            <person name="Steindler L."/>
            <person name="Costantino V."/>
            <person name="Saurav K."/>
        </authorList>
    </citation>
    <scope>NUCLEOTIDE SEQUENCE</scope>
    <source>
        <strain evidence="2">VITAKN</strain>
    </source>
</reference>
<gene>
    <name evidence="1" type="ORF">ACH3YB_35325</name>
    <name evidence="2" type="ORF">GUR47_25025</name>
</gene>
<keyword evidence="3" id="KW-1185">Reference proteome</keyword>
<keyword evidence="2" id="KW-0808">Transferase</keyword>